<name>A0ABQ5WU67_9PROT</name>
<dbReference type="PROSITE" id="PS51257">
    <property type="entry name" value="PROKAR_LIPOPROTEIN"/>
    <property type="match status" value="1"/>
</dbReference>
<dbReference type="Proteomes" id="UP001156629">
    <property type="component" value="Unassembled WGS sequence"/>
</dbReference>
<dbReference type="RefSeq" id="WP_099287473.1">
    <property type="nucleotide sequence ID" value="NZ_BEWP01000018.1"/>
</dbReference>
<dbReference type="GeneID" id="76195780"/>
<comment type="caution">
    <text evidence="2">The sequence shown here is derived from an EMBL/GenBank/DDBJ whole genome shotgun (WGS) entry which is preliminary data.</text>
</comment>
<organism evidence="2 3">
    <name type="scientific">Gluconobacter kondonii</name>
    <dbReference type="NCBI Taxonomy" id="941463"/>
    <lineage>
        <taxon>Bacteria</taxon>
        <taxon>Pseudomonadati</taxon>
        <taxon>Pseudomonadota</taxon>
        <taxon>Alphaproteobacteria</taxon>
        <taxon>Acetobacterales</taxon>
        <taxon>Acetobacteraceae</taxon>
        <taxon>Gluconobacter</taxon>
    </lineage>
</organism>
<accession>A0ABQ5WU67</accession>
<evidence type="ECO:0000256" key="1">
    <source>
        <dbReference type="SAM" id="SignalP"/>
    </source>
</evidence>
<feature type="chain" id="PRO_5046300036" description="DUF4230 domain-containing protein" evidence="1">
    <location>
        <begin position="19"/>
        <end position="210"/>
    </location>
</feature>
<dbReference type="EMBL" id="BSNV01000017">
    <property type="protein sequence ID" value="GLQ66565.1"/>
    <property type="molecule type" value="Genomic_DNA"/>
</dbReference>
<keyword evidence="3" id="KW-1185">Reference proteome</keyword>
<proteinExistence type="predicted"/>
<sequence>MKSTIRIAYFGLSMMTTALLSGCAAGSLSPVTISEALSGIQVDLTKTGVVSTSNVQDWTTGQEAAFDRNVQTLQCNQHGPDPVVAMISGPVVLSLSGSFTSSGSFSVGYSSTMPVFALQADASHTKAQTLTLPVQFVPLSALPDAEMAREVDYAGALLAQSDGLRETEGQRITNNRDALARHVQKLIEQFSGTCPEGPTHPFVGTFKQEQ</sequence>
<keyword evidence="1" id="KW-0732">Signal</keyword>
<evidence type="ECO:0000313" key="3">
    <source>
        <dbReference type="Proteomes" id="UP001156629"/>
    </source>
</evidence>
<feature type="signal peptide" evidence="1">
    <location>
        <begin position="1"/>
        <end position="18"/>
    </location>
</feature>
<evidence type="ECO:0008006" key="4">
    <source>
        <dbReference type="Google" id="ProtNLM"/>
    </source>
</evidence>
<gene>
    <name evidence="2" type="ORF">GCM10007870_21490</name>
</gene>
<evidence type="ECO:0000313" key="2">
    <source>
        <dbReference type="EMBL" id="GLQ66565.1"/>
    </source>
</evidence>
<protein>
    <recommendedName>
        <fullName evidence="4">DUF4230 domain-containing protein</fullName>
    </recommendedName>
</protein>
<reference evidence="3" key="1">
    <citation type="journal article" date="2019" name="Int. J. Syst. Evol. Microbiol.">
        <title>The Global Catalogue of Microorganisms (GCM) 10K type strain sequencing project: providing services to taxonomists for standard genome sequencing and annotation.</title>
        <authorList>
            <consortium name="The Broad Institute Genomics Platform"/>
            <consortium name="The Broad Institute Genome Sequencing Center for Infectious Disease"/>
            <person name="Wu L."/>
            <person name="Ma J."/>
        </authorList>
    </citation>
    <scope>NUCLEOTIDE SEQUENCE [LARGE SCALE GENOMIC DNA]</scope>
    <source>
        <strain evidence="3">NBRC 3266</strain>
    </source>
</reference>